<proteinExistence type="predicted"/>
<keyword evidence="1" id="KW-1133">Transmembrane helix</keyword>
<keyword evidence="1" id="KW-0472">Membrane</keyword>
<evidence type="ECO:0000313" key="2">
    <source>
        <dbReference type="EMBL" id="JAD22863.1"/>
    </source>
</evidence>
<reference evidence="2" key="1">
    <citation type="submission" date="2014-09" db="EMBL/GenBank/DDBJ databases">
        <authorList>
            <person name="Magalhaes I.L.F."/>
            <person name="Oliveira U."/>
            <person name="Santos F.R."/>
            <person name="Vidigal T.H.D.A."/>
            <person name="Brescovit A.D."/>
            <person name="Santos A.J."/>
        </authorList>
    </citation>
    <scope>NUCLEOTIDE SEQUENCE</scope>
    <source>
        <tissue evidence="2">Shoot tissue taken approximately 20 cm above the soil surface</tissue>
    </source>
</reference>
<accession>A0A0A8YBX5</accession>
<dbReference type="AlphaFoldDB" id="A0A0A8YBX5"/>
<evidence type="ECO:0000256" key="1">
    <source>
        <dbReference type="SAM" id="Phobius"/>
    </source>
</evidence>
<name>A0A0A8YBX5_ARUDO</name>
<keyword evidence="1" id="KW-0812">Transmembrane</keyword>
<sequence length="67" mass="7842">MELHERLAPSNIKLSNGVASWHAYIYICLESMIFTECLMLWHLDKYEVGMIVIIILNELLYHLCSCL</sequence>
<reference evidence="2" key="2">
    <citation type="journal article" date="2015" name="Data Brief">
        <title>Shoot transcriptome of the giant reed, Arundo donax.</title>
        <authorList>
            <person name="Barrero R.A."/>
            <person name="Guerrero F.D."/>
            <person name="Moolhuijzen P."/>
            <person name="Goolsby J.A."/>
            <person name="Tidwell J."/>
            <person name="Bellgard S.E."/>
            <person name="Bellgard M.I."/>
        </authorList>
    </citation>
    <scope>NUCLEOTIDE SEQUENCE</scope>
    <source>
        <tissue evidence="2">Shoot tissue taken approximately 20 cm above the soil surface</tissue>
    </source>
</reference>
<feature type="transmembrane region" description="Helical" evidence="1">
    <location>
        <begin position="21"/>
        <end position="42"/>
    </location>
</feature>
<dbReference type="EMBL" id="GBRH01275032">
    <property type="protein sequence ID" value="JAD22863.1"/>
    <property type="molecule type" value="Transcribed_RNA"/>
</dbReference>
<feature type="transmembrane region" description="Helical" evidence="1">
    <location>
        <begin position="48"/>
        <end position="64"/>
    </location>
</feature>
<organism evidence="2">
    <name type="scientific">Arundo donax</name>
    <name type="common">Giant reed</name>
    <name type="synonym">Donax arundinaceus</name>
    <dbReference type="NCBI Taxonomy" id="35708"/>
    <lineage>
        <taxon>Eukaryota</taxon>
        <taxon>Viridiplantae</taxon>
        <taxon>Streptophyta</taxon>
        <taxon>Embryophyta</taxon>
        <taxon>Tracheophyta</taxon>
        <taxon>Spermatophyta</taxon>
        <taxon>Magnoliopsida</taxon>
        <taxon>Liliopsida</taxon>
        <taxon>Poales</taxon>
        <taxon>Poaceae</taxon>
        <taxon>PACMAD clade</taxon>
        <taxon>Arundinoideae</taxon>
        <taxon>Arundineae</taxon>
        <taxon>Arundo</taxon>
    </lineage>
</organism>
<protein>
    <submittedName>
        <fullName evidence="2">Uncharacterized protein</fullName>
    </submittedName>
</protein>